<keyword evidence="2" id="KW-1185">Reference proteome</keyword>
<name>A0ABM6EB70_9BURK</name>
<dbReference type="Proteomes" id="UP000095607">
    <property type="component" value="Chromosome"/>
</dbReference>
<evidence type="ECO:0000313" key="2">
    <source>
        <dbReference type="Proteomes" id="UP000095607"/>
    </source>
</evidence>
<dbReference type="EMBL" id="CP017420">
    <property type="protein sequence ID" value="AOV04824.1"/>
    <property type="molecule type" value="Genomic_DNA"/>
</dbReference>
<gene>
    <name evidence="1" type="ORF">BI380_27570</name>
</gene>
<proteinExistence type="predicted"/>
<evidence type="ECO:0000313" key="1">
    <source>
        <dbReference type="EMBL" id="AOV04824.1"/>
    </source>
</evidence>
<organism evidence="1 2">
    <name type="scientific">Delftia tsuruhatensis</name>
    <dbReference type="NCBI Taxonomy" id="180282"/>
    <lineage>
        <taxon>Bacteria</taxon>
        <taxon>Pseudomonadati</taxon>
        <taxon>Pseudomonadota</taxon>
        <taxon>Betaproteobacteria</taxon>
        <taxon>Burkholderiales</taxon>
        <taxon>Comamonadaceae</taxon>
        <taxon>Delftia</taxon>
    </lineage>
</organism>
<protein>
    <submittedName>
        <fullName evidence="1">Uncharacterized protein</fullName>
    </submittedName>
</protein>
<accession>A0ABM6EB70</accession>
<sequence>MFTQASEHGLVQLLPDTSGIPVAQTPPASHAAAVAQGLGKVFPWNACLQHEQDAVEGSFIADCEFARTAFGGRYEGWDERL</sequence>
<reference evidence="1 2" key="1">
    <citation type="submission" date="2016-09" db="EMBL/GenBank/DDBJ databases">
        <title>Complete genome sequence of Deltia acidovorans CM13 isolated from murine proximal colonic tissue.</title>
        <authorList>
            <person name="Saffarian A."/>
        </authorList>
    </citation>
    <scope>NUCLEOTIDE SEQUENCE [LARGE SCALE GENOMIC DNA]</scope>
    <source>
        <strain evidence="1 2">CM13</strain>
    </source>
</reference>